<dbReference type="EMBL" id="JAPDGR010001683">
    <property type="protein sequence ID" value="KAJ2980435.1"/>
    <property type="molecule type" value="Genomic_DNA"/>
</dbReference>
<evidence type="ECO:0000313" key="1">
    <source>
        <dbReference type="EMBL" id="KAJ2980435.1"/>
    </source>
</evidence>
<protein>
    <submittedName>
        <fullName evidence="1">Uncharacterized protein</fullName>
    </submittedName>
</protein>
<name>A0ACC1NM85_9PEZI</name>
<organism evidence="1 2">
    <name type="scientific">Xylaria curta</name>
    <dbReference type="NCBI Taxonomy" id="42375"/>
    <lineage>
        <taxon>Eukaryota</taxon>
        <taxon>Fungi</taxon>
        <taxon>Dikarya</taxon>
        <taxon>Ascomycota</taxon>
        <taxon>Pezizomycotina</taxon>
        <taxon>Sordariomycetes</taxon>
        <taxon>Xylariomycetidae</taxon>
        <taxon>Xylariales</taxon>
        <taxon>Xylariaceae</taxon>
        <taxon>Xylaria</taxon>
    </lineage>
</organism>
<proteinExistence type="predicted"/>
<reference evidence="1" key="1">
    <citation type="submission" date="2022-10" db="EMBL/GenBank/DDBJ databases">
        <title>Genome Sequence of Xylaria curta.</title>
        <authorList>
            <person name="Buettner E."/>
        </authorList>
    </citation>
    <scope>NUCLEOTIDE SEQUENCE</scope>
    <source>
        <strain evidence="1">Babe10</strain>
    </source>
</reference>
<evidence type="ECO:0000313" key="2">
    <source>
        <dbReference type="Proteomes" id="UP001143856"/>
    </source>
</evidence>
<comment type="caution">
    <text evidence="1">The sequence shown here is derived from an EMBL/GenBank/DDBJ whole genome shotgun (WGS) entry which is preliminary data.</text>
</comment>
<keyword evidence="2" id="KW-1185">Reference proteome</keyword>
<accession>A0ACC1NM85</accession>
<sequence>MEGLTDSGRQRLTTSIVAGTIVVLSVALRFWCKLKLKGGVHAEDWWILAAVPIYLGAVADDIWGLLNGISGENLDDIIVALLQNPPPELVLAFETYLKSLYIGYVLYIFLVTTIRFSILLLYRRIFSTPRFRLQTLIMMGVSLAWFITSIVFAFTYCIPLEKFWRPLAPGRCLNFNLFYFVIGILETAIDLIILVLPVRATFAVQLPLRTKFFVSGIFLLGIFVIATDVLRIYKIYRPGQIYIEFTESIFWTHIHSLVAVLCANLPIYKPLRAKVVNFFSSIQKSFGSSLRSLRGDTRQRIGDSADGPEASFDLKTMPSDSPMGTHKRPEGSLEESRYPILDNRGGTYTSMADRSDASMDTLIIPSRGIVRTTKVDVF</sequence>
<dbReference type="Proteomes" id="UP001143856">
    <property type="component" value="Unassembled WGS sequence"/>
</dbReference>
<gene>
    <name evidence="1" type="ORF">NUW58_g6942</name>
</gene>